<dbReference type="PIRSF" id="PIRSF030820">
    <property type="entry name" value="UCP030820"/>
    <property type="match status" value="1"/>
</dbReference>
<dbReference type="AlphaFoldDB" id="A0A7Y9UA76"/>
<evidence type="ECO:0000313" key="3">
    <source>
        <dbReference type="Proteomes" id="UP000518288"/>
    </source>
</evidence>
<feature type="compositionally biased region" description="Basic and acidic residues" evidence="1">
    <location>
        <begin position="1"/>
        <end position="11"/>
    </location>
</feature>
<comment type="caution">
    <text evidence="2">The sequence shown here is derived from an EMBL/GenBank/DDBJ whole genome shotgun (WGS) entry which is preliminary data.</text>
</comment>
<dbReference type="RefSeq" id="WP_179632123.1">
    <property type="nucleotide sequence ID" value="NZ_JACCFH010000001.1"/>
</dbReference>
<dbReference type="Proteomes" id="UP000518288">
    <property type="component" value="Unassembled WGS sequence"/>
</dbReference>
<organism evidence="2 3">
    <name type="scientific">Sphaerotilus montanus</name>
    <dbReference type="NCBI Taxonomy" id="522889"/>
    <lineage>
        <taxon>Bacteria</taxon>
        <taxon>Pseudomonadati</taxon>
        <taxon>Pseudomonadota</taxon>
        <taxon>Betaproteobacteria</taxon>
        <taxon>Burkholderiales</taxon>
        <taxon>Sphaerotilaceae</taxon>
        <taxon>Sphaerotilus</taxon>
    </lineage>
</organism>
<dbReference type="Pfam" id="PF06073">
    <property type="entry name" value="DUF934"/>
    <property type="match status" value="1"/>
</dbReference>
<name>A0A7Y9UA76_9BURK</name>
<accession>A0A7Y9UA76</accession>
<gene>
    <name evidence="2" type="ORF">BDD16_000140</name>
</gene>
<sequence length="175" mass="19430">MKFIDTPHDAWHTVGGEDGPSPHPVARDHQLLTLAQWHAVRETWPAGLLTGVIVPNNVDIETLEADLPRLSLVVLQFPKWVDGRAYTQARLLRSRYRFAGEIRATGDVLVDMVLLLQRTGFNAAVLRRDQSLEAADRALTFFPGHYQGDVQEPRPVFARPATTGTPEYLNAGAAI</sequence>
<proteinExistence type="predicted"/>
<keyword evidence="3" id="KW-1185">Reference proteome</keyword>
<dbReference type="InterPro" id="IPR008318">
    <property type="entry name" value="UCP030820"/>
</dbReference>
<protein>
    <submittedName>
        <fullName evidence="2">Uncharacterized protein (DUF934 family)</fullName>
    </submittedName>
</protein>
<evidence type="ECO:0000313" key="2">
    <source>
        <dbReference type="EMBL" id="NYG31154.1"/>
    </source>
</evidence>
<feature type="region of interest" description="Disordered" evidence="1">
    <location>
        <begin position="1"/>
        <end position="23"/>
    </location>
</feature>
<reference evidence="2 3" key="1">
    <citation type="submission" date="2020-07" db="EMBL/GenBank/DDBJ databases">
        <title>Genomic Encyclopedia of Archaeal and Bacterial Type Strains, Phase II (KMG-II): from individual species to whole genera.</title>
        <authorList>
            <person name="Goeker M."/>
        </authorList>
    </citation>
    <scope>NUCLEOTIDE SEQUENCE [LARGE SCALE GENOMIC DNA]</scope>
    <source>
        <strain evidence="2 3">DSM 21226</strain>
    </source>
</reference>
<evidence type="ECO:0000256" key="1">
    <source>
        <dbReference type="SAM" id="MobiDB-lite"/>
    </source>
</evidence>
<dbReference type="EMBL" id="JACCFH010000001">
    <property type="protein sequence ID" value="NYG31154.1"/>
    <property type="molecule type" value="Genomic_DNA"/>
</dbReference>